<accession>A0A177YCG2</accession>
<proteinExistence type="inferred from homology"/>
<dbReference type="InterPro" id="IPR033954">
    <property type="entry name" value="DiS-bond_Isoase_DsbC/G"/>
</dbReference>
<dbReference type="AlphaFoldDB" id="A0A177YCG2"/>
<dbReference type="InterPro" id="IPR013766">
    <property type="entry name" value="Thioredoxin_domain"/>
</dbReference>
<keyword evidence="5" id="KW-0614">Plasmid</keyword>
<dbReference type="SUPFAM" id="SSF52833">
    <property type="entry name" value="Thioredoxin-like"/>
    <property type="match status" value="1"/>
</dbReference>
<comment type="function">
    <text evidence="1">Required for disulfide bond formation in some periplasmic proteins. Acts by transferring its disulfide bond to other proteins and is reduced in the process.</text>
</comment>
<evidence type="ECO:0000256" key="3">
    <source>
        <dbReference type="SAM" id="Phobius"/>
    </source>
</evidence>
<evidence type="ECO:0000259" key="4">
    <source>
        <dbReference type="PROSITE" id="PS51352"/>
    </source>
</evidence>
<dbReference type="EMBL" id="CP039372">
    <property type="protein sequence ID" value="QCI15606.1"/>
    <property type="molecule type" value="Genomic_DNA"/>
</dbReference>
<dbReference type="PANTHER" id="PTHR35272">
    <property type="entry name" value="THIOL:DISULFIDE INTERCHANGE PROTEIN DSBC-RELATED"/>
    <property type="match status" value="1"/>
</dbReference>
<dbReference type="InterPro" id="IPR051470">
    <property type="entry name" value="Thiol:disulfide_interchange"/>
</dbReference>
<keyword evidence="3" id="KW-1133">Transmembrane helix</keyword>
<name>A0A177YCG2_PSEPU</name>
<gene>
    <name evidence="5" type="ORF">E6B08_30210</name>
</gene>
<evidence type="ECO:0000313" key="6">
    <source>
        <dbReference type="Proteomes" id="UP000298551"/>
    </source>
</evidence>
<comment type="subcellular location">
    <subcellularLocation>
        <location evidence="1">Periplasm</location>
    </subcellularLocation>
</comment>
<dbReference type="PROSITE" id="PS51352">
    <property type="entry name" value="THIOREDOXIN_2"/>
    <property type="match status" value="1"/>
</dbReference>
<keyword evidence="1" id="KW-0676">Redox-active center</keyword>
<evidence type="ECO:0000256" key="1">
    <source>
        <dbReference type="RuleBase" id="RU364038"/>
    </source>
</evidence>
<protein>
    <recommendedName>
        <fullName evidence="1">Thiol:disulfide interchange protein</fullName>
    </recommendedName>
</protein>
<dbReference type="GO" id="GO:0042597">
    <property type="term" value="C:periplasmic space"/>
    <property type="evidence" value="ECO:0007669"/>
    <property type="project" value="UniProtKB-SubCell"/>
</dbReference>
<dbReference type="PANTHER" id="PTHR35272:SF3">
    <property type="entry name" value="THIOL:DISULFIDE INTERCHANGE PROTEIN DSBC"/>
    <property type="match status" value="1"/>
</dbReference>
<keyword evidence="3" id="KW-0472">Membrane</keyword>
<keyword evidence="3" id="KW-0812">Transmembrane</keyword>
<reference evidence="6" key="1">
    <citation type="submission" date="2019-04" db="EMBL/GenBank/DDBJ databases">
        <title>Genome sequence of Pseudomonas putida 1290, an auxin catabolizing strain.</title>
        <authorList>
            <person name="Laird T.S."/>
            <person name="Leveau J.H.J."/>
        </authorList>
    </citation>
    <scope>NUCLEOTIDE SEQUENCE [LARGE SCALE GENOMIC DNA]</scope>
    <source>
        <strain evidence="6">1290</strain>
        <plasmid evidence="6">ppp1290</plasmid>
    </source>
</reference>
<dbReference type="Gene3D" id="3.40.30.10">
    <property type="entry name" value="Glutaredoxin"/>
    <property type="match status" value="1"/>
</dbReference>
<keyword evidence="1" id="KW-0732">Signal</keyword>
<sequence>MKNRDKIRQYDNTLHIHFGSTGEERSVSLLPLERGLSLKREGKQILVTSAFGGKLEQVVLESFGTEQLATDAFDALQSAIVSHGLRRRWTSRAKGIVKWGVIPAFAIIFALGLNMFAAKLTGLQAPTEAQYGSGSGLQTPQTPTPTFAPQNPQTFQQPAPDLSNIPGLPKPTDPKIVREAIKAGVATGKYSVKLSEGAKGTVYVFSDPSCPHCQKFEPELEQLAADHTVEIFPVSVIGGEGSAKPIAQMLCAPIEQRASMWKAIAKGRPIDGPVCEEGLTHVRANDQVFRKLQFLGTPTVINQQGAQTPLTLPNQAAAIAQWLEQTQAQ</sequence>
<dbReference type="RefSeq" id="WP_009682477.1">
    <property type="nucleotide sequence ID" value="NZ_CP039372.1"/>
</dbReference>
<comment type="similarity">
    <text evidence="1">Belongs to the thioredoxin family. DsbC subfamily.</text>
</comment>
<dbReference type="InterPro" id="IPR036249">
    <property type="entry name" value="Thioredoxin-like_sf"/>
</dbReference>
<dbReference type="CDD" id="cd03020">
    <property type="entry name" value="DsbA_DsbC_DsbG"/>
    <property type="match status" value="1"/>
</dbReference>
<feature type="domain" description="Thioredoxin" evidence="4">
    <location>
        <begin position="153"/>
        <end position="328"/>
    </location>
</feature>
<organism evidence="5 6">
    <name type="scientific">Pseudomonas putida</name>
    <name type="common">Arthrobacter siderocapsulatus</name>
    <dbReference type="NCBI Taxonomy" id="303"/>
    <lineage>
        <taxon>Bacteria</taxon>
        <taxon>Pseudomonadati</taxon>
        <taxon>Pseudomonadota</taxon>
        <taxon>Gammaproteobacteria</taxon>
        <taxon>Pseudomonadales</taxon>
        <taxon>Pseudomonadaceae</taxon>
        <taxon>Pseudomonas</taxon>
    </lineage>
</organism>
<feature type="region of interest" description="Disordered" evidence="2">
    <location>
        <begin position="129"/>
        <end position="170"/>
    </location>
</feature>
<evidence type="ECO:0000313" key="5">
    <source>
        <dbReference type="EMBL" id="QCI15606.1"/>
    </source>
</evidence>
<dbReference type="OrthoDB" id="12976at2"/>
<feature type="transmembrane region" description="Helical" evidence="3">
    <location>
        <begin position="96"/>
        <end position="117"/>
    </location>
</feature>
<dbReference type="InterPro" id="IPR012336">
    <property type="entry name" value="Thioredoxin-like_fold"/>
</dbReference>
<dbReference type="Pfam" id="PF13098">
    <property type="entry name" value="Thioredoxin_2"/>
    <property type="match status" value="1"/>
</dbReference>
<keyword evidence="1" id="KW-0574">Periplasm</keyword>
<evidence type="ECO:0000256" key="2">
    <source>
        <dbReference type="SAM" id="MobiDB-lite"/>
    </source>
</evidence>
<geneLocation type="plasmid" evidence="6">
    <name>ppp1290</name>
</geneLocation>
<dbReference type="Proteomes" id="UP000298551">
    <property type="component" value="Plasmid pPp1290"/>
</dbReference>
<feature type="compositionally biased region" description="Low complexity" evidence="2">
    <location>
        <begin position="138"/>
        <end position="160"/>
    </location>
</feature>